<feature type="region of interest" description="Disordered" evidence="2">
    <location>
        <begin position="128"/>
        <end position="156"/>
    </location>
</feature>
<evidence type="ECO:0000256" key="2">
    <source>
        <dbReference type="SAM" id="MobiDB-lite"/>
    </source>
</evidence>
<accession>A0A1I2S2Y9</accession>
<evidence type="ECO:0000313" key="5">
    <source>
        <dbReference type="Proteomes" id="UP000181942"/>
    </source>
</evidence>
<dbReference type="Proteomes" id="UP000181942">
    <property type="component" value="Unassembled WGS sequence"/>
</dbReference>
<dbReference type="Pfam" id="PF00248">
    <property type="entry name" value="Aldo_ket_red"/>
    <property type="match status" value="1"/>
</dbReference>
<gene>
    <name evidence="4" type="ORF">SAMN02787118_12188</name>
</gene>
<dbReference type="PANTHER" id="PTHR43364:SF4">
    <property type="entry name" value="NAD(P)-LINKED OXIDOREDUCTASE SUPERFAMILY PROTEIN"/>
    <property type="match status" value="1"/>
</dbReference>
<evidence type="ECO:0000259" key="3">
    <source>
        <dbReference type="Pfam" id="PF00248"/>
    </source>
</evidence>
<reference evidence="4 5" key="1">
    <citation type="submission" date="2016-10" db="EMBL/GenBank/DDBJ databases">
        <authorList>
            <person name="de Groot N.N."/>
        </authorList>
    </citation>
    <scope>NUCLEOTIDE SEQUENCE [LARGE SCALE GENOMIC DNA]</scope>
    <source>
        <strain evidence="4 5">OK461</strain>
    </source>
</reference>
<dbReference type="InterPro" id="IPR050523">
    <property type="entry name" value="AKR_Detox_Biosynth"/>
</dbReference>
<sequence>MSDSMRSRPLGRSGLRVSELRLGTMTFGTEWGFGAAEATCREIYAAFREAGGTFLDTADVYDDGASERIVDRLVAAERDAVVLGTKFTLPTDRNDPNSGGSHRKSLRRSVEESLRRLATDHVDLLWVTPGTSAPPPRRPCGPSTTSYAPGRCWPSG</sequence>
<organism evidence="4 5">
    <name type="scientific">Streptomyces mirabilis</name>
    <dbReference type="NCBI Taxonomy" id="68239"/>
    <lineage>
        <taxon>Bacteria</taxon>
        <taxon>Bacillati</taxon>
        <taxon>Actinomycetota</taxon>
        <taxon>Actinomycetes</taxon>
        <taxon>Kitasatosporales</taxon>
        <taxon>Streptomycetaceae</taxon>
        <taxon>Streptomyces</taxon>
    </lineage>
</organism>
<name>A0A1I2S2Y9_9ACTN</name>
<dbReference type="PANTHER" id="PTHR43364">
    <property type="entry name" value="NADH-SPECIFIC METHYLGLYOXAL REDUCTASE-RELATED"/>
    <property type="match status" value="1"/>
</dbReference>
<evidence type="ECO:0000256" key="1">
    <source>
        <dbReference type="ARBA" id="ARBA00023002"/>
    </source>
</evidence>
<feature type="domain" description="NADP-dependent oxidoreductase" evidence="3">
    <location>
        <begin position="20"/>
        <end position="125"/>
    </location>
</feature>
<evidence type="ECO:0000313" key="4">
    <source>
        <dbReference type="EMBL" id="SFG47182.1"/>
    </source>
</evidence>
<dbReference type="InterPro" id="IPR023210">
    <property type="entry name" value="NADP_OxRdtase_dom"/>
</dbReference>
<proteinExistence type="predicted"/>
<dbReference type="SUPFAM" id="SSF51430">
    <property type="entry name" value="NAD(P)-linked oxidoreductase"/>
    <property type="match status" value="1"/>
</dbReference>
<dbReference type="Gene3D" id="3.20.20.100">
    <property type="entry name" value="NADP-dependent oxidoreductase domain"/>
    <property type="match status" value="1"/>
</dbReference>
<feature type="region of interest" description="Disordered" evidence="2">
    <location>
        <begin position="87"/>
        <end position="110"/>
    </location>
</feature>
<dbReference type="AlphaFoldDB" id="A0A1I2S2Y9"/>
<protein>
    <submittedName>
        <fullName evidence="4">Aldo/keto reductase family protein</fullName>
    </submittedName>
</protein>
<dbReference type="InterPro" id="IPR036812">
    <property type="entry name" value="NAD(P)_OxRdtase_dom_sf"/>
</dbReference>
<keyword evidence="1" id="KW-0560">Oxidoreductase</keyword>
<dbReference type="GO" id="GO:0016491">
    <property type="term" value="F:oxidoreductase activity"/>
    <property type="evidence" value="ECO:0007669"/>
    <property type="project" value="UniProtKB-KW"/>
</dbReference>
<dbReference type="EMBL" id="FONR01000021">
    <property type="protein sequence ID" value="SFG47182.1"/>
    <property type="molecule type" value="Genomic_DNA"/>
</dbReference>
<dbReference type="GO" id="GO:0005829">
    <property type="term" value="C:cytosol"/>
    <property type="evidence" value="ECO:0007669"/>
    <property type="project" value="TreeGrafter"/>
</dbReference>